<dbReference type="RefSeq" id="WP_318105858.1">
    <property type="nucleotide sequence ID" value="NZ_CP137573.1"/>
</dbReference>
<keyword evidence="1" id="KW-1133">Transmembrane helix</keyword>
<feature type="transmembrane region" description="Helical" evidence="1">
    <location>
        <begin position="129"/>
        <end position="146"/>
    </location>
</feature>
<organism evidence="3 4">
    <name type="scientific">Streptomyces solicathayae</name>
    <dbReference type="NCBI Taxonomy" id="3081768"/>
    <lineage>
        <taxon>Bacteria</taxon>
        <taxon>Bacillati</taxon>
        <taxon>Actinomycetota</taxon>
        <taxon>Actinomycetes</taxon>
        <taxon>Kitasatosporales</taxon>
        <taxon>Streptomycetaceae</taxon>
        <taxon>Streptomyces</taxon>
    </lineage>
</organism>
<reference evidence="3 4" key="1">
    <citation type="submission" date="2023-10" db="EMBL/GenBank/DDBJ databases">
        <title>The genome sequence of Streptomyces sp. HUAS YS2.</title>
        <authorList>
            <person name="Mo P."/>
        </authorList>
    </citation>
    <scope>NUCLEOTIDE SEQUENCE [LARGE SCALE GENOMIC DNA]</scope>
    <source>
        <strain evidence="3 4">HUAS YS2</strain>
    </source>
</reference>
<dbReference type="Proteomes" id="UP001301731">
    <property type="component" value="Chromosome"/>
</dbReference>
<sequence>MSLGLRHALRIFAAEALKQHRRLFGQPLVVFSMLVWPVLQLATTYYTLRPVATASPAAANWPLAADPERLLAFLATGTLAYAFFFSLVQSAWHFAFERTTGTLELLFLSPAGRLTLMIANGAGALMQNAWLLTCFTVAALTGFGVLSVSAWWMYGVVLLALLVPAVAWGAFLNSLLVFSRDSTFLYTILDEPLWFVAGVRLPNFALPAAVQVVGAVFPLTGSLVALRGALLEHRTLTELALPLTGLAALSALLLGAAALILRAGEARAQRTGGLAMA</sequence>
<feature type="transmembrane region" description="Helical" evidence="1">
    <location>
        <begin position="70"/>
        <end position="88"/>
    </location>
</feature>
<keyword evidence="1" id="KW-0812">Transmembrane</keyword>
<proteinExistence type="predicted"/>
<dbReference type="PANTHER" id="PTHR43229:SF6">
    <property type="entry name" value="ABC-TYPE MULTIDRUG TRANSPORT SYSTEM, PERMEASE COMPONENT"/>
    <property type="match status" value="1"/>
</dbReference>
<keyword evidence="4" id="KW-1185">Reference proteome</keyword>
<name>A0ABZ0LW40_9ACTN</name>
<feature type="transmembrane region" description="Helical" evidence="1">
    <location>
        <begin position="193"/>
        <end position="219"/>
    </location>
</feature>
<dbReference type="PROSITE" id="PS51012">
    <property type="entry name" value="ABC_TM2"/>
    <property type="match status" value="1"/>
</dbReference>
<accession>A0ABZ0LW40</accession>
<evidence type="ECO:0000313" key="4">
    <source>
        <dbReference type="Proteomes" id="UP001301731"/>
    </source>
</evidence>
<feature type="domain" description="ABC transmembrane type-2" evidence="2">
    <location>
        <begin position="28"/>
        <end position="264"/>
    </location>
</feature>
<evidence type="ECO:0000313" key="3">
    <source>
        <dbReference type="EMBL" id="WOX23723.1"/>
    </source>
</evidence>
<feature type="transmembrane region" description="Helical" evidence="1">
    <location>
        <begin position="28"/>
        <end position="48"/>
    </location>
</feature>
<dbReference type="EMBL" id="CP137573">
    <property type="protein sequence ID" value="WOX23723.1"/>
    <property type="molecule type" value="Genomic_DNA"/>
</dbReference>
<keyword evidence="1" id="KW-0472">Membrane</keyword>
<feature type="transmembrane region" description="Helical" evidence="1">
    <location>
        <begin position="239"/>
        <end position="261"/>
    </location>
</feature>
<protein>
    <submittedName>
        <fullName evidence="3">ABC transporter permease</fullName>
    </submittedName>
</protein>
<evidence type="ECO:0000259" key="2">
    <source>
        <dbReference type="PROSITE" id="PS51012"/>
    </source>
</evidence>
<dbReference type="InterPro" id="IPR047817">
    <property type="entry name" value="ABC2_TM_bact-type"/>
</dbReference>
<feature type="transmembrane region" description="Helical" evidence="1">
    <location>
        <begin position="152"/>
        <end position="172"/>
    </location>
</feature>
<evidence type="ECO:0000256" key="1">
    <source>
        <dbReference type="SAM" id="Phobius"/>
    </source>
</evidence>
<dbReference type="InterPro" id="IPR051784">
    <property type="entry name" value="Nod_factor_ABC_transporter"/>
</dbReference>
<gene>
    <name evidence="3" type="ORF">R2D22_20980</name>
</gene>
<dbReference type="PANTHER" id="PTHR43229">
    <property type="entry name" value="NODULATION PROTEIN J"/>
    <property type="match status" value="1"/>
</dbReference>